<evidence type="ECO:0000256" key="2">
    <source>
        <dbReference type="ARBA" id="ARBA00007261"/>
    </source>
</evidence>
<evidence type="ECO:0000256" key="5">
    <source>
        <dbReference type="RuleBase" id="RU004447"/>
    </source>
</evidence>
<dbReference type="Proteomes" id="UP000887540">
    <property type="component" value="Unplaced"/>
</dbReference>
<dbReference type="Gene3D" id="3.30.830.10">
    <property type="entry name" value="Metalloenzyme, LuxS/M16 peptidase-like"/>
    <property type="match status" value="2"/>
</dbReference>
<comment type="function">
    <text evidence="1">Substrate recognition and binding subunit of the essential mitochondrial processing protease (MPP), which cleaves the mitochondrial sequence off newly imported precursors proteins.</text>
</comment>
<evidence type="ECO:0000259" key="7">
    <source>
        <dbReference type="Pfam" id="PF05193"/>
    </source>
</evidence>
<evidence type="ECO:0000259" key="6">
    <source>
        <dbReference type="Pfam" id="PF00675"/>
    </source>
</evidence>
<dbReference type="GO" id="GO:0005739">
    <property type="term" value="C:mitochondrion"/>
    <property type="evidence" value="ECO:0007669"/>
    <property type="project" value="TreeGrafter"/>
</dbReference>
<keyword evidence="8" id="KW-1185">Reference proteome</keyword>
<dbReference type="InterPro" id="IPR011765">
    <property type="entry name" value="Pept_M16_N"/>
</dbReference>
<dbReference type="Pfam" id="PF00675">
    <property type="entry name" value="Peptidase_M16"/>
    <property type="match status" value="1"/>
</dbReference>
<reference evidence="9" key="1">
    <citation type="submission" date="2022-11" db="UniProtKB">
        <authorList>
            <consortium name="WormBaseParasite"/>
        </authorList>
    </citation>
    <scope>IDENTIFICATION</scope>
</reference>
<dbReference type="InterPro" id="IPR007863">
    <property type="entry name" value="Peptidase_M16_C"/>
</dbReference>
<evidence type="ECO:0000256" key="4">
    <source>
        <dbReference type="ARBA" id="ARBA00032315"/>
    </source>
</evidence>
<evidence type="ECO:0000256" key="3">
    <source>
        <dbReference type="ARBA" id="ARBA00030006"/>
    </source>
</evidence>
<dbReference type="AlphaFoldDB" id="A0A914CUT5"/>
<protein>
    <recommendedName>
        <fullName evidence="3">Alpha-MPP</fullName>
    </recommendedName>
    <alternativeName>
        <fullName evidence="4">Inactive zinc metalloprotease alpha</fullName>
    </alternativeName>
</protein>
<dbReference type="WBParaSite" id="ACRNAN_scaffold14924.g15974.t1">
    <property type="protein sequence ID" value="ACRNAN_scaffold14924.g15974.t1"/>
    <property type="gene ID" value="ACRNAN_scaffold14924.g15974"/>
</dbReference>
<dbReference type="PANTHER" id="PTHR11851">
    <property type="entry name" value="METALLOPROTEASE"/>
    <property type="match status" value="1"/>
</dbReference>
<dbReference type="InterPro" id="IPR011249">
    <property type="entry name" value="Metalloenz_LuxS/M16"/>
</dbReference>
<evidence type="ECO:0000256" key="1">
    <source>
        <dbReference type="ARBA" id="ARBA00002123"/>
    </source>
</evidence>
<organism evidence="8 9">
    <name type="scientific">Acrobeloides nanus</name>
    <dbReference type="NCBI Taxonomy" id="290746"/>
    <lineage>
        <taxon>Eukaryota</taxon>
        <taxon>Metazoa</taxon>
        <taxon>Ecdysozoa</taxon>
        <taxon>Nematoda</taxon>
        <taxon>Chromadorea</taxon>
        <taxon>Rhabditida</taxon>
        <taxon>Tylenchina</taxon>
        <taxon>Cephalobomorpha</taxon>
        <taxon>Cephaloboidea</taxon>
        <taxon>Cephalobidae</taxon>
        <taxon>Acrobeloides</taxon>
    </lineage>
</organism>
<proteinExistence type="inferred from homology"/>
<dbReference type="Pfam" id="PF05193">
    <property type="entry name" value="Peptidase_M16_C"/>
    <property type="match status" value="1"/>
</dbReference>
<sequence>MLKFGRAFQRNQLLSKRCLSCRNYALNSKPCSPSLLILQRFLQQNVPRNFNHIPLTEPLPGMEHLSYVDPKAISRFDAKITKLPNGLRVATEPNFGEYCTVGVGIEAGARYEANYPLGTSHFIEKLAFLSSKNFSSKEEIFAILENRGALIDCQSTKDLFLYASSCHVDGVDDIVGIIGDAVFRPRFTEEEIDIGRQIIAFENDAMRRSLECEPLLTDWIHKAAFQGNTLGLSKYCDSANVNNINRQHLVSFIKQYFAPSRIVLAGVGVDHDFLVNAAKQYFNENDSTWSENSSGLLSPLPEIDRSIAQYTGGEVRVTDDLSNMALGPTEYPNLAHFILGFEGASLDHPDFVPFCVLNSLMGGGGSFSAGGPGKGMYTRLYTDVLH</sequence>
<dbReference type="GO" id="GO:0006627">
    <property type="term" value="P:protein processing involved in protein targeting to mitochondrion"/>
    <property type="evidence" value="ECO:0007669"/>
    <property type="project" value="TreeGrafter"/>
</dbReference>
<feature type="domain" description="Peptidase M16 C-terminal" evidence="7">
    <location>
        <begin position="243"/>
        <end position="384"/>
    </location>
</feature>
<accession>A0A914CUT5</accession>
<dbReference type="InterPro" id="IPR001431">
    <property type="entry name" value="Pept_M16_Zn_BS"/>
</dbReference>
<evidence type="ECO:0000313" key="9">
    <source>
        <dbReference type="WBParaSite" id="ACRNAN_scaffold14924.g15974.t1"/>
    </source>
</evidence>
<dbReference type="GO" id="GO:0004222">
    <property type="term" value="F:metalloendopeptidase activity"/>
    <property type="evidence" value="ECO:0007669"/>
    <property type="project" value="InterPro"/>
</dbReference>
<name>A0A914CUT5_9BILA</name>
<dbReference type="GO" id="GO:0046872">
    <property type="term" value="F:metal ion binding"/>
    <property type="evidence" value="ECO:0007669"/>
    <property type="project" value="InterPro"/>
</dbReference>
<feature type="domain" description="Peptidase M16 N-terminal" evidence="6">
    <location>
        <begin position="88"/>
        <end position="237"/>
    </location>
</feature>
<dbReference type="SUPFAM" id="SSF63411">
    <property type="entry name" value="LuxS/MPP-like metallohydrolase"/>
    <property type="match status" value="2"/>
</dbReference>
<evidence type="ECO:0000313" key="8">
    <source>
        <dbReference type="Proteomes" id="UP000887540"/>
    </source>
</evidence>
<comment type="similarity">
    <text evidence="2 5">Belongs to the peptidase M16 family.</text>
</comment>
<dbReference type="PANTHER" id="PTHR11851:SF49">
    <property type="entry name" value="MITOCHONDRIAL-PROCESSING PEPTIDASE SUBUNIT ALPHA"/>
    <property type="match status" value="1"/>
</dbReference>
<dbReference type="PROSITE" id="PS00143">
    <property type="entry name" value="INSULINASE"/>
    <property type="match status" value="1"/>
</dbReference>
<dbReference type="InterPro" id="IPR050361">
    <property type="entry name" value="MPP/UQCRC_Complex"/>
</dbReference>